<accession>A0ABY7VAQ6</accession>
<keyword evidence="3" id="KW-1185">Reference proteome</keyword>
<feature type="transmembrane region" description="Helical" evidence="1">
    <location>
        <begin position="279"/>
        <end position="304"/>
    </location>
</feature>
<evidence type="ECO:0000313" key="3">
    <source>
        <dbReference type="Proteomes" id="UP001215231"/>
    </source>
</evidence>
<sequence length="330" mass="36919">MIDILGIAIAFITTMLLFSVLVTAIVQFVQQLFARKHLGLVNGMSKFAAAITEIESGFNGKKFLLQVTSGIVIKKAQYVDFDKVREVYHLLSVDKPITDVRLQQMFEQAEDEMRTVFKRQMDKISICVAAIIVLLMQLDAFALLNRLSVDNDFRQALVQQGQSIQQKAEINQSPSLSAIFQKVNLDFSDKYSALYPSLEALKQQQKNTSAEAISAFEQLVRQLPSVSDKQVQVLLMEYQAALEQGIAQVQQQATSFSLEQYRSLSKFGFQVLPKKSIDYYLSLQTLLGLFFSVILISLGAPFWFNTLKSVVGLKDTIALKHETGKGGKPG</sequence>
<gene>
    <name evidence="2" type="ORF">H3N35_16890</name>
</gene>
<proteinExistence type="predicted"/>
<dbReference type="RefSeq" id="WP_274049980.1">
    <property type="nucleotide sequence ID" value="NZ_CP059693.1"/>
</dbReference>
<protein>
    <submittedName>
        <fullName evidence="2">Uncharacterized protein</fullName>
    </submittedName>
</protein>
<name>A0ABY7VAQ6_9GAMM</name>
<organism evidence="2 3">
    <name type="scientific">Thalassomonas haliotis</name>
    <dbReference type="NCBI Taxonomy" id="485448"/>
    <lineage>
        <taxon>Bacteria</taxon>
        <taxon>Pseudomonadati</taxon>
        <taxon>Pseudomonadota</taxon>
        <taxon>Gammaproteobacteria</taxon>
        <taxon>Alteromonadales</taxon>
        <taxon>Colwelliaceae</taxon>
        <taxon>Thalassomonas</taxon>
    </lineage>
</organism>
<keyword evidence="1" id="KW-0812">Transmembrane</keyword>
<keyword evidence="1" id="KW-0472">Membrane</keyword>
<feature type="transmembrane region" description="Helical" evidence="1">
    <location>
        <begin position="6"/>
        <end position="29"/>
    </location>
</feature>
<reference evidence="2 3" key="1">
    <citation type="journal article" date="2022" name="Mar. Drugs">
        <title>Bioassay-Guided Fractionation Leads to the Detection of Cholic Acid Generated by the Rare Thalassomonas sp.</title>
        <authorList>
            <person name="Pheiffer F."/>
            <person name="Schneider Y.K."/>
            <person name="Hansen E.H."/>
            <person name="Andersen J.H."/>
            <person name="Isaksson J."/>
            <person name="Busche T."/>
            <person name="R C."/>
            <person name="Kalinowski J."/>
            <person name="Zyl L.V."/>
            <person name="Trindade M."/>
        </authorList>
    </citation>
    <scope>NUCLEOTIDE SEQUENCE [LARGE SCALE GENOMIC DNA]</scope>
    <source>
        <strain evidence="2 3">A5K-61T</strain>
    </source>
</reference>
<evidence type="ECO:0000313" key="2">
    <source>
        <dbReference type="EMBL" id="WDE09972.1"/>
    </source>
</evidence>
<dbReference type="Proteomes" id="UP001215231">
    <property type="component" value="Chromosome"/>
</dbReference>
<feature type="transmembrane region" description="Helical" evidence="1">
    <location>
        <begin position="124"/>
        <end position="144"/>
    </location>
</feature>
<keyword evidence="1" id="KW-1133">Transmembrane helix</keyword>
<evidence type="ECO:0000256" key="1">
    <source>
        <dbReference type="SAM" id="Phobius"/>
    </source>
</evidence>
<dbReference type="EMBL" id="CP059693">
    <property type="protein sequence ID" value="WDE09972.1"/>
    <property type="molecule type" value="Genomic_DNA"/>
</dbReference>